<evidence type="ECO:0000313" key="1">
    <source>
        <dbReference type="EMBL" id="NMR18670.1"/>
    </source>
</evidence>
<dbReference type="EMBL" id="JABCJJ010000001">
    <property type="protein sequence ID" value="NMR18670.1"/>
    <property type="molecule type" value="Genomic_DNA"/>
</dbReference>
<dbReference type="Proteomes" id="UP000562124">
    <property type="component" value="Unassembled WGS sequence"/>
</dbReference>
<dbReference type="InterPro" id="IPR016181">
    <property type="entry name" value="Acyl_CoA_acyltransferase"/>
</dbReference>
<dbReference type="SUPFAM" id="SSF55729">
    <property type="entry name" value="Acyl-CoA N-acyltransferases (Nat)"/>
    <property type="match status" value="1"/>
</dbReference>
<keyword evidence="2" id="KW-1185">Reference proteome</keyword>
<proteinExistence type="predicted"/>
<dbReference type="Gene3D" id="3.40.630.30">
    <property type="match status" value="1"/>
</dbReference>
<dbReference type="AlphaFoldDB" id="A0A7Y0LV69"/>
<reference evidence="1 2" key="1">
    <citation type="submission" date="2020-04" db="EMBL/GenBank/DDBJ databases">
        <title>Sequencing and Assembly of C. fimi.</title>
        <authorList>
            <person name="Ramsey A.R."/>
        </authorList>
    </citation>
    <scope>NUCLEOTIDE SEQUENCE [LARGE SCALE GENOMIC DNA]</scope>
    <source>
        <strain evidence="1 2">SB</strain>
    </source>
</reference>
<sequence>MPDFTIRALTEETFGDFAALLERNGGMYAGCWCTKFHPDCAEKGQSAEANRALKRRLVADGLAHAALVYDGDRAVAWAQYGSPEELPSIQHRKEYLATAERLPDYRVTCIQVERGLRGQGLARIALRGAVELIARAGGGLVEGYPHDTGGVRKKNSSFLYNGTRTMYEREGFVYDRPKGLVNCVMVREVAPSARD</sequence>
<accession>A0A7Y0LV69</accession>
<comment type="caution">
    <text evidence="1">The sequence shown here is derived from an EMBL/GenBank/DDBJ whole genome shotgun (WGS) entry which is preliminary data.</text>
</comment>
<gene>
    <name evidence="1" type="ORF">HIR71_00245</name>
</gene>
<organism evidence="1 2">
    <name type="scientific">Cellulomonas fimi</name>
    <dbReference type="NCBI Taxonomy" id="1708"/>
    <lineage>
        <taxon>Bacteria</taxon>
        <taxon>Bacillati</taxon>
        <taxon>Actinomycetota</taxon>
        <taxon>Actinomycetes</taxon>
        <taxon>Micrococcales</taxon>
        <taxon>Cellulomonadaceae</taxon>
        <taxon>Cellulomonas</taxon>
    </lineage>
</organism>
<name>A0A7Y0LV69_CELFI</name>
<protein>
    <submittedName>
        <fullName evidence="1">GNAT family N-acetyltransferase</fullName>
    </submittedName>
</protein>
<dbReference type="RefSeq" id="WP_169322605.1">
    <property type="nucleotide sequence ID" value="NZ_JABCJJ010000001.1"/>
</dbReference>
<keyword evidence="1" id="KW-0808">Transferase</keyword>
<dbReference type="GO" id="GO:0016740">
    <property type="term" value="F:transferase activity"/>
    <property type="evidence" value="ECO:0007669"/>
    <property type="project" value="UniProtKB-KW"/>
</dbReference>
<evidence type="ECO:0000313" key="2">
    <source>
        <dbReference type="Proteomes" id="UP000562124"/>
    </source>
</evidence>